<organism evidence="2 3">
    <name type="scientific">Brassica napus</name>
    <name type="common">Rape</name>
    <dbReference type="NCBI Taxonomy" id="3708"/>
    <lineage>
        <taxon>Eukaryota</taxon>
        <taxon>Viridiplantae</taxon>
        <taxon>Streptophyta</taxon>
        <taxon>Embryophyta</taxon>
        <taxon>Tracheophyta</taxon>
        <taxon>Spermatophyta</taxon>
        <taxon>Magnoliopsida</taxon>
        <taxon>eudicotyledons</taxon>
        <taxon>Gunneridae</taxon>
        <taxon>Pentapetalae</taxon>
        <taxon>rosids</taxon>
        <taxon>malvids</taxon>
        <taxon>Brassicales</taxon>
        <taxon>Brassicaceae</taxon>
        <taxon>Brassiceae</taxon>
        <taxon>Brassica</taxon>
    </lineage>
</organism>
<proteinExistence type="predicted"/>
<reference evidence="2" key="2">
    <citation type="submission" date="2014-06" db="EMBL/GenBank/DDBJ databases">
        <authorList>
            <person name="Genoscope - CEA"/>
        </authorList>
    </citation>
    <scope>NUCLEOTIDE SEQUENCE</scope>
</reference>
<evidence type="ECO:0000313" key="2">
    <source>
        <dbReference type="EMBL" id="CDY62064.1"/>
    </source>
</evidence>
<gene>
    <name evidence="2" type="primary">BnaC06g43350D</name>
    <name evidence="1" type="ORF">DARMORV10_C06P36680.1</name>
    <name evidence="2" type="ORF">GSBRNA2T00035905001</name>
</gene>
<name>A0A078J6F8_BRANA</name>
<dbReference type="Gramene" id="CDY62064">
    <property type="protein sequence ID" value="CDY62064"/>
    <property type="gene ID" value="GSBRNA2T00035905001"/>
</dbReference>
<dbReference type="PaxDb" id="3708-A0A078J6F8"/>
<dbReference type="InterPro" id="IPR055294">
    <property type="entry name" value="FBL60-like"/>
</dbReference>
<evidence type="ECO:0000313" key="3">
    <source>
        <dbReference type="Proteomes" id="UP000028999"/>
    </source>
</evidence>
<dbReference type="EMBL" id="LK034090">
    <property type="protein sequence ID" value="CDY62064.1"/>
    <property type="molecule type" value="Genomic_DNA"/>
</dbReference>
<sequence>MFEGREFSDFFNTHRGGPHDLCHPTIKRITIHRSETHNFNTPNLLYLDYSDILTTSLYSSANFLDSLLESRLDLFFLRWSSSSKPWKFISCICSVQILHLSSNTVELMLKCFNHWGSNETSLNYLSSVKPKWVGKFFGA</sequence>
<reference evidence="2 3" key="1">
    <citation type="journal article" date="2014" name="Science">
        <title>Plant genetics. Early allopolyploid evolution in the post-Neolithic Brassica napus oilseed genome.</title>
        <authorList>
            <person name="Chalhoub B."/>
            <person name="Denoeud F."/>
            <person name="Liu S."/>
            <person name="Parkin I.A."/>
            <person name="Tang H."/>
            <person name="Wang X."/>
            <person name="Chiquet J."/>
            <person name="Belcram H."/>
            <person name="Tong C."/>
            <person name="Samans B."/>
            <person name="Correa M."/>
            <person name="Da Silva C."/>
            <person name="Just J."/>
            <person name="Falentin C."/>
            <person name="Koh C.S."/>
            <person name="Le Clainche I."/>
            <person name="Bernard M."/>
            <person name="Bento P."/>
            <person name="Noel B."/>
            <person name="Labadie K."/>
            <person name="Alberti A."/>
            <person name="Charles M."/>
            <person name="Arnaud D."/>
            <person name="Guo H."/>
            <person name="Daviaud C."/>
            <person name="Alamery S."/>
            <person name="Jabbari K."/>
            <person name="Zhao M."/>
            <person name="Edger P.P."/>
            <person name="Chelaifa H."/>
            <person name="Tack D."/>
            <person name="Lassalle G."/>
            <person name="Mestiri I."/>
            <person name="Schnel N."/>
            <person name="Le Paslier M.C."/>
            <person name="Fan G."/>
            <person name="Renault V."/>
            <person name="Bayer P.E."/>
            <person name="Golicz A.A."/>
            <person name="Manoli S."/>
            <person name="Lee T.H."/>
            <person name="Thi V.H."/>
            <person name="Chalabi S."/>
            <person name="Hu Q."/>
            <person name="Fan C."/>
            <person name="Tollenaere R."/>
            <person name="Lu Y."/>
            <person name="Battail C."/>
            <person name="Shen J."/>
            <person name="Sidebottom C.H."/>
            <person name="Wang X."/>
            <person name="Canaguier A."/>
            <person name="Chauveau A."/>
            <person name="Berard A."/>
            <person name="Deniot G."/>
            <person name="Guan M."/>
            <person name="Liu Z."/>
            <person name="Sun F."/>
            <person name="Lim Y.P."/>
            <person name="Lyons E."/>
            <person name="Town C.D."/>
            <person name="Bancroft I."/>
            <person name="Wang X."/>
            <person name="Meng J."/>
            <person name="Ma J."/>
            <person name="Pires J.C."/>
            <person name="King G.J."/>
            <person name="Brunel D."/>
            <person name="Delourme R."/>
            <person name="Renard M."/>
            <person name="Aury J.M."/>
            <person name="Adams K.L."/>
            <person name="Batley J."/>
            <person name="Snowdon R.J."/>
            <person name="Tost J."/>
            <person name="Edwards D."/>
            <person name="Zhou Y."/>
            <person name="Hua W."/>
            <person name="Sharpe A.G."/>
            <person name="Paterson A.H."/>
            <person name="Guan C."/>
            <person name="Wincker P."/>
        </authorList>
    </citation>
    <scope>NUCLEOTIDE SEQUENCE [LARGE SCALE GENOMIC DNA]</scope>
    <source>
        <strain evidence="3">cv. Darmor-bzh</strain>
    </source>
</reference>
<dbReference type="PANTHER" id="PTHR31293:SF26">
    <property type="entry name" value="(RAPE) HYPOTHETICAL PROTEIN"/>
    <property type="match status" value="1"/>
</dbReference>
<keyword evidence="3" id="KW-1185">Reference proteome</keyword>
<dbReference type="Proteomes" id="UP001295469">
    <property type="component" value="Chromosome C06"/>
</dbReference>
<reference evidence="1" key="3">
    <citation type="submission" date="2021-01" db="EMBL/GenBank/DDBJ databases">
        <authorList>
            <consortium name="Genoscope - CEA"/>
            <person name="William W."/>
        </authorList>
    </citation>
    <scope>NUCLEOTIDE SEQUENCE</scope>
</reference>
<accession>A0A078J6F8</accession>
<dbReference type="EMBL" id="HG994370">
    <property type="protein sequence ID" value="CAF2061915.1"/>
    <property type="molecule type" value="Genomic_DNA"/>
</dbReference>
<dbReference type="PANTHER" id="PTHR31293">
    <property type="entry name" value="RNI-LIKE SUPERFAMILY PROTEIN"/>
    <property type="match status" value="1"/>
</dbReference>
<dbReference type="Proteomes" id="UP000028999">
    <property type="component" value="Unassembled WGS sequence"/>
</dbReference>
<protein>
    <submittedName>
        <fullName evidence="1">(rape) hypothetical protein</fullName>
    </submittedName>
    <submittedName>
        <fullName evidence="2">BnaC06g43350D protein</fullName>
    </submittedName>
</protein>
<dbReference type="AlphaFoldDB" id="A0A078J6F8"/>
<evidence type="ECO:0000313" key="1">
    <source>
        <dbReference type="EMBL" id="CAF2061915.1"/>
    </source>
</evidence>